<keyword evidence="2" id="KW-1185">Reference proteome</keyword>
<name>A0ABW2U2G8_9BACT</name>
<proteinExistence type="predicted"/>
<accession>A0ABW2U2G8</accession>
<evidence type="ECO:0008006" key="3">
    <source>
        <dbReference type="Google" id="ProtNLM"/>
    </source>
</evidence>
<comment type="caution">
    <text evidence="1">The sequence shown here is derived from an EMBL/GenBank/DDBJ whole genome shotgun (WGS) entry which is preliminary data.</text>
</comment>
<protein>
    <recommendedName>
        <fullName evidence="3">Carboxypeptidase regulatory-like domain-containing protein</fullName>
    </recommendedName>
</protein>
<organism evidence="1 2">
    <name type="scientific">Hymenobacter humi</name>
    <dbReference type="NCBI Taxonomy" id="1411620"/>
    <lineage>
        <taxon>Bacteria</taxon>
        <taxon>Pseudomonadati</taxon>
        <taxon>Bacteroidota</taxon>
        <taxon>Cytophagia</taxon>
        <taxon>Cytophagales</taxon>
        <taxon>Hymenobacteraceae</taxon>
        <taxon>Hymenobacter</taxon>
    </lineage>
</organism>
<dbReference type="Proteomes" id="UP001596513">
    <property type="component" value="Unassembled WGS sequence"/>
</dbReference>
<dbReference type="RefSeq" id="WP_380202363.1">
    <property type="nucleotide sequence ID" value="NZ_JBHTEK010000001.1"/>
</dbReference>
<evidence type="ECO:0000313" key="2">
    <source>
        <dbReference type="Proteomes" id="UP001596513"/>
    </source>
</evidence>
<dbReference type="EMBL" id="JBHTEK010000001">
    <property type="protein sequence ID" value="MFC7667658.1"/>
    <property type="molecule type" value="Genomic_DNA"/>
</dbReference>
<reference evidence="2" key="1">
    <citation type="journal article" date="2019" name="Int. J. Syst. Evol. Microbiol.">
        <title>The Global Catalogue of Microorganisms (GCM) 10K type strain sequencing project: providing services to taxonomists for standard genome sequencing and annotation.</title>
        <authorList>
            <consortium name="The Broad Institute Genomics Platform"/>
            <consortium name="The Broad Institute Genome Sequencing Center for Infectious Disease"/>
            <person name="Wu L."/>
            <person name="Ma J."/>
        </authorList>
    </citation>
    <scope>NUCLEOTIDE SEQUENCE [LARGE SCALE GENOMIC DNA]</scope>
    <source>
        <strain evidence="2">JCM 19635</strain>
    </source>
</reference>
<gene>
    <name evidence="1" type="ORF">ACFQT0_09865</name>
</gene>
<sequence length="63" mass="6674">MFTGTVRDAGGQALPGVNVFHAFTTLPGTARNGKRASTLFVRGAAAGEAKQYLPRLPQRSPIF</sequence>
<evidence type="ECO:0000313" key="1">
    <source>
        <dbReference type="EMBL" id="MFC7667658.1"/>
    </source>
</evidence>